<dbReference type="OrthoDB" id="387457at2759"/>
<keyword evidence="1" id="KW-0812">Transmembrane</keyword>
<keyword evidence="1" id="KW-0472">Membrane</keyword>
<dbReference type="EMBL" id="CP016251">
    <property type="protein sequence ID" value="ANQ10567.1"/>
    <property type="molecule type" value="Genomic_DNA"/>
</dbReference>
<feature type="transmembrane region" description="Helical" evidence="1">
    <location>
        <begin position="637"/>
        <end position="664"/>
    </location>
</feature>
<reference evidence="4" key="1">
    <citation type="submission" date="2016-06" db="EMBL/GenBank/DDBJ databases">
        <title>First high quality genome sequence of Plasmodium coatneyi using continuous long reads from single molecule, real-time sequencing.</title>
        <authorList>
            <person name="Chien J.-T."/>
            <person name="Pakala S.B."/>
            <person name="Geraldo J.A."/>
            <person name="Lapp S.A."/>
            <person name="Barnwell J.W."/>
            <person name="Kissinger J.C."/>
            <person name="Galinski M.R."/>
            <person name="Humphrey J.C."/>
        </authorList>
    </citation>
    <scope>NUCLEOTIDE SEQUENCE [LARGE SCALE GENOMIC DNA]</scope>
    <source>
        <strain evidence="4">Hackeri</strain>
    </source>
</reference>
<organism evidence="3 4">
    <name type="scientific">Plasmodium coatneyi</name>
    <dbReference type="NCBI Taxonomy" id="208452"/>
    <lineage>
        <taxon>Eukaryota</taxon>
        <taxon>Sar</taxon>
        <taxon>Alveolata</taxon>
        <taxon>Apicomplexa</taxon>
        <taxon>Aconoidasida</taxon>
        <taxon>Haemosporida</taxon>
        <taxon>Plasmodiidae</taxon>
        <taxon>Plasmodium</taxon>
    </lineage>
</organism>
<dbReference type="RefSeq" id="XP_019917262.1">
    <property type="nucleotide sequence ID" value="XM_020061597.1"/>
</dbReference>
<gene>
    <name evidence="3" type="ORF">PCOAH_00048140</name>
</gene>
<protein>
    <recommendedName>
        <fullName evidence="5">Pv-fam-d protein</fullName>
    </recommendedName>
</protein>
<dbReference type="Proteomes" id="UP000092716">
    <property type="component" value="Chromosome 13"/>
</dbReference>
<dbReference type="GeneID" id="30911545"/>
<feature type="transmembrane region" description="Helical" evidence="1">
    <location>
        <begin position="608"/>
        <end position="631"/>
    </location>
</feature>
<keyword evidence="1" id="KW-1133">Transmembrane helix</keyword>
<sequence length="675" mass="79032">MKGNNKGIYFLNFLMLAILATPWKYSKEITTDLGESQDRIINPRTILNCRNGRLLRGDIDIDLEVKYDLFKDKIVNVVDEDDYAFENRVKSVMQDDKFRECFNKIKCNESSHRSDNFNDSYENVLSYDQFYDSCQKNDHNLDQFYDSCESINSSDKSSNKNNYDDEDEELGNTYYTVAHSGVPQYNAKEYEMPLTGTRRHRKKSIFSRIFKFLKKQDAKYEKYIYNTLNGDIPQNVKNLLDGIISPELMKFVNVLTIFFPVISISSLLFLVVIMSYFVSATIMAPLICIFIGLLIIVFMPIFYKYEKLSMKERTDRKSHFFTITLTVTLFISTWRHIYDSLSTANAWDKRVLPQNITLHTGPGRILRGDIEPETQQQYTALKERIINLLDEDDESFRERLNALAQDDHFRKQFNALMRDGLSQKGGNKIILDKFFHKHVNILNESDNNLEKNPFLISPDVNHSNHDNSDPFKFYNSLEELSDELKSKNYYKAKIIDELKRHEEYKEKRKSKIKRTNNLKREPTNGTEHAVLSKLEKDDIFEGFLHRYAYEELVKPRKRSMLPTFLKKADKKLKAKVKRFLKKKTPGRYADNGQDIMGKSFLFVKKFRVFIPILFFLPLVILATPLIIYYTFVFQTSILAMFSLVGIYPPVLPILFAALIAYGVFNLIVRPRRSSI</sequence>
<evidence type="ECO:0000256" key="2">
    <source>
        <dbReference type="SAM" id="SignalP"/>
    </source>
</evidence>
<evidence type="ECO:0000313" key="4">
    <source>
        <dbReference type="Proteomes" id="UP000092716"/>
    </source>
</evidence>
<dbReference type="VEuPathDB" id="PlasmoDB:PCOAH_00048140"/>
<dbReference type="AlphaFoldDB" id="A0A1B1E6H3"/>
<dbReference type="KEGG" id="pcot:PCOAH_00048140"/>
<evidence type="ECO:0008006" key="5">
    <source>
        <dbReference type="Google" id="ProtNLM"/>
    </source>
</evidence>
<evidence type="ECO:0000256" key="1">
    <source>
        <dbReference type="SAM" id="Phobius"/>
    </source>
</evidence>
<feature type="transmembrane region" description="Helical" evidence="1">
    <location>
        <begin position="251"/>
        <end position="276"/>
    </location>
</feature>
<proteinExistence type="predicted"/>
<keyword evidence="2" id="KW-0732">Signal</keyword>
<feature type="signal peptide" evidence="2">
    <location>
        <begin position="1"/>
        <end position="20"/>
    </location>
</feature>
<feature type="chain" id="PRO_5008521640" description="Pv-fam-d protein" evidence="2">
    <location>
        <begin position="21"/>
        <end position="675"/>
    </location>
</feature>
<accession>A0A1B1E6H3</accession>
<keyword evidence="4" id="KW-1185">Reference proteome</keyword>
<name>A0A1B1E6H3_9APIC</name>
<feature type="transmembrane region" description="Helical" evidence="1">
    <location>
        <begin position="282"/>
        <end position="303"/>
    </location>
</feature>
<evidence type="ECO:0000313" key="3">
    <source>
        <dbReference type="EMBL" id="ANQ10567.1"/>
    </source>
</evidence>